<dbReference type="OrthoDB" id="9874972at2"/>
<sequence>MKKKVAKRSAANKPHKKRPSNQEPLHEKIEHWDKLFRETGKAERIANFCQISRESRELSKVYGEGQVIACLRVVAGEHKTARRLWKLNSLPKGMLTQAKNHAAKLVKEDAKQAGSSGRRSIFSAIHLLEFVGIPDSLEDKRQKLFSDCLEKCWSRRRLQQEINTMYANNPGESASQGRRAVVRPLQRARAVCTHAEAMKAALEDVLDDKFVTSVSRTKASDRNAAIEQFGQAIGLLESIRNQTKRAIRNLGKASKALEE</sequence>
<name>A0A5C6CWJ9_9BACT</name>
<protein>
    <submittedName>
        <fullName evidence="2">Uncharacterized protein</fullName>
    </submittedName>
</protein>
<comment type="caution">
    <text evidence="2">The sequence shown here is derived from an EMBL/GenBank/DDBJ whole genome shotgun (WGS) entry which is preliminary data.</text>
</comment>
<organism evidence="2 3">
    <name type="scientific">Novipirellula artificiosorum</name>
    <dbReference type="NCBI Taxonomy" id="2528016"/>
    <lineage>
        <taxon>Bacteria</taxon>
        <taxon>Pseudomonadati</taxon>
        <taxon>Planctomycetota</taxon>
        <taxon>Planctomycetia</taxon>
        <taxon>Pirellulales</taxon>
        <taxon>Pirellulaceae</taxon>
        <taxon>Novipirellula</taxon>
    </lineage>
</organism>
<evidence type="ECO:0000313" key="2">
    <source>
        <dbReference type="EMBL" id="TWU27917.1"/>
    </source>
</evidence>
<accession>A0A5C6CWJ9</accession>
<dbReference type="RefSeq" id="WP_146531662.1">
    <property type="nucleotide sequence ID" value="NZ_SJPV01000036.1"/>
</dbReference>
<dbReference type="Proteomes" id="UP000319143">
    <property type="component" value="Unassembled WGS sequence"/>
</dbReference>
<proteinExistence type="predicted"/>
<reference evidence="2 3" key="1">
    <citation type="submission" date="2019-02" db="EMBL/GenBank/DDBJ databases">
        <title>Deep-cultivation of Planctomycetes and their phenomic and genomic characterization uncovers novel biology.</title>
        <authorList>
            <person name="Wiegand S."/>
            <person name="Jogler M."/>
            <person name="Boedeker C."/>
            <person name="Pinto D."/>
            <person name="Vollmers J."/>
            <person name="Rivas-Marin E."/>
            <person name="Kohn T."/>
            <person name="Peeters S.H."/>
            <person name="Heuer A."/>
            <person name="Rast P."/>
            <person name="Oberbeckmann S."/>
            <person name="Bunk B."/>
            <person name="Jeske O."/>
            <person name="Meyerdierks A."/>
            <person name="Storesund J.E."/>
            <person name="Kallscheuer N."/>
            <person name="Luecker S."/>
            <person name="Lage O.M."/>
            <person name="Pohl T."/>
            <person name="Merkel B.J."/>
            <person name="Hornburger P."/>
            <person name="Mueller R.-W."/>
            <person name="Bruemmer F."/>
            <person name="Labrenz M."/>
            <person name="Spormann A.M."/>
            <person name="Op Den Camp H."/>
            <person name="Overmann J."/>
            <person name="Amann R."/>
            <person name="Jetten M.S.M."/>
            <person name="Mascher T."/>
            <person name="Medema M.H."/>
            <person name="Devos D.P."/>
            <person name="Kaster A.-K."/>
            <person name="Ovreas L."/>
            <person name="Rohde M."/>
            <person name="Galperin M.Y."/>
            <person name="Jogler C."/>
        </authorList>
    </citation>
    <scope>NUCLEOTIDE SEQUENCE [LARGE SCALE GENOMIC DNA]</scope>
    <source>
        <strain evidence="2 3">Poly41</strain>
    </source>
</reference>
<dbReference type="EMBL" id="SJPV01000036">
    <property type="protein sequence ID" value="TWU27917.1"/>
    <property type="molecule type" value="Genomic_DNA"/>
</dbReference>
<evidence type="ECO:0000256" key="1">
    <source>
        <dbReference type="SAM" id="MobiDB-lite"/>
    </source>
</evidence>
<keyword evidence="3" id="KW-1185">Reference proteome</keyword>
<dbReference type="AlphaFoldDB" id="A0A5C6CWJ9"/>
<gene>
    <name evidence="2" type="ORF">Poly41_70360</name>
</gene>
<feature type="region of interest" description="Disordered" evidence="1">
    <location>
        <begin position="1"/>
        <end position="28"/>
    </location>
</feature>
<evidence type="ECO:0000313" key="3">
    <source>
        <dbReference type="Proteomes" id="UP000319143"/>
    </source>
</evidence>